<sequence length="56" mass="6374">MAWTLRLSEDEEAALGAQAAMEGRSKQEIARDAIRNYITRNKTWDDYLSDPPVVYG</sequence>
<feature type="domain" description="Ribbon-helix-helix protein CopG" evidence="1">
    <location>
        <begin position="4"/>
        <end position="40"/>
    </location>
</feature>
<evidence type="ECO:0000313" key="3">
    <source>
        <dbReference type="Proteomes" id="UP000683310"/>
    </source>
</evidence>
<evidence type="ECO:0000259" key="1">
    <source>
        <dbReference type="Pfam" id="PF01402"/>
    </source>
</evidence>
<protein>
    <submittedName>
        <fullName evidence="2">CopG family transcriptional regulator</fullName>
    </submittedName>
</protein>
<keyword evidence="3" id="KW-1185">Reference proteome</keyword>
<evidence type="ECO:0000313" key="2">
    <source>
        <dbReference type="EMBL" id="QVI21207.1"/>
    </source>
</evidence>
<dbReference type="InterPro" id="IPR010985">
    <property type="entry name" value="Ribbon_hlx_hlx"/>
</dbReference>
<proteinExistence type="predicted"/>
<dbReference type="GeneID" id="300989690"/>
<dbReference type="Proteomes" id="UP000683310">
    <property type="component" value="Chromosome"/>
</dbReference>
<dbReference type="InterPro" id="IPR002145">
    <property type="entry name" value="CopG"/>
</dbReference>
<accession>A0ABX8CP48</accession>
<dbReference type="EMBL" id="CP074371">
    <property type="protein sequence ID" value="QVI21207.1"/>
    <property type="molecule type" value="Genomic_DNA"/>
</dbReference>
<reference evidence="2 3" key="1">
    <citation type="submission" date="2021-04" db="EMBL/GenBank/DDBJ databases">
        <title>Nocardia tengchongensis.</title>
        <authorList>
            <person name="Zhuang k."/>
            <person name="Ran Y."/>
            <person name="Li W."/>
        </authorList>
    </citation>
    <scope>NUCLEOTIDE SEQUENCE [LARGE SCALE GENOMIC DNA]</scope>
    <source>
        <strain evidence="2 3">CFH S0057</strain>
    </source>
</reference>
<name>A0ABX8CP48_9NOCA</name>
<gene>
    <name evidence="2" type="ORF">KHQ06_35260</name>
</gene>
<dbReference type="SUPFAM" id="SSF47598">
    <property type="entry name" value="Ribbon-helix-helix"/>
    <property type="match status" value="1"/>
</dbReference>
<dbReference type="RefSeq" id="WP_213557310.1">
    <property type="nucleotide sequence ID" value="NZ_JBFAJM010000003.1"/>
</dbReference>
<dbReference type="Pfam" id="PF01402">
    <property type="entry name" value="RHH_1"/>
    <property type="match status" value="1"/>
</dbReference>
<dbReference type="CDD" id="cd21631">
    <property type="entry name" value="RHH_CopG_NikR-like"/>
    <property type="match status" value="1"/>
</dbReference>
<organism evidence="2 3">
    <name type="scientific">Nocardia tengchongensis</name>
    <dbReference type="NCBI Taxonomy" id="2055889"/>
    <lineage>
        <taxon>Bacteria</taxon>
        <taxon>Bacillati</taxon>
        <taxon>Actinomycetota</taxon>
        <taxon>Actinomycetes</taxon>
        <taxon>Mycobacteriales</taxon>
        <taxon>Nocardiaceae</taxon>
        <taxon>Nocardia</taxon>
    </lineage>
</organism>